<feature type="domain" description="Protein kinase" evidence="8">
    <location>
        <begin position="30"/>
        <end position="301"/>
    </location>
</feature>
<dbReference type="PROSITE" id="PS00107">
    <property type="entry name" value="PROTEIN_KINASE_ATP"/>
    <property type="match status" value="1"/>
</dbReference>
<dbReference type="InterPro" id="IPR017441">
    <property type="entry name" value="Protein_kinase_ATP_BS"/>
</dbReference>
<evidence type="ECO:0000256" key="4">
    <source>
        <dbReference type="ARBA" id="ARBA00022777"/>
    </source>
</evidence>
<dbReference type="SMART" id="SM00220">
    <property type="entry name" value="S_TKc"/>
    <property type="match status" value="1"/>
</dbReference>
<dbReference type="GO" id="GO:0001664">
    <property type="term" value="F:G protein-coupled receptor binding"/>
    <property type="evidence" value="ECO:0007669"/>
    <property type="project" value="TreeGrafter"/>
</dbReference>
<evidence type="ECO:0000256" key="7">
    <source>
        <dbReference type="RuleBase" id="RU000304"/>
    </source>
</evidence>
<dbReference type="InterPro" id="IPR011009">
    <property type="entry name" value="Kinase-like_dom_sf"/>
</dbReference>
<dbReference type="GO" id="GO:0007186">
    <property type="term" value="P:G protein-coupled receptor signaling pathway"/>
    <property type="evidence" value="ECO:0007669"/>
    <property type="project" value="TreeGrafter"/>
</dbReference>
<name>A0AAF0B0B3_9SCHI</name>
<evidence type="ECO:0000313" key="10">
    <source>
        <dbReference type="Proteomes" id="UP001212411"/>
    </source>
</evidence>
<dbReference type="Pfam" id="PF00069">
    <property type="entry name" value="Pkinase"/>
    <property type="match status" value="1"/>
</dbReference>
<keyword evidence="5 6" id="KW-0067">ATP-binding</keyword>
<keyword evidence="10" id="KW-1185">Reference proteome</keyword>
<dbReference type="GO" id="GO:0004703">
    <property type="term" value="F:G protein-coupled receptor kinase activity"/>
    <property type="evidence" value="ECO:0007669"/>
    <property type="project" value="TreeGrafter"/>
</dbReference>
<dbReference type="Gene3D" id="3.30.200.20">
    <property type="entry name" value="Phosphorylase Kinase, domain 1"/>
    <property type="match status" value="1"/>
</dbReference>
<proteinExistence type="inferred from homology"/>
<dbReference type="KEGG" id="som:SOMG_04797"/>
<evidence type="ECO:0000256" key="2">
    <source>
        <dbReference type="ARBA" id="ARBA00022679"/>
    </source>
</evidence>
<comment type="similarity">
    <text evidence="7">Belongs to the protein kinase superfamily.</text>
</comment>
<dbReference type="SUPFAM" id="SSF56112">
    <property type="entry name" value="Protein kinase-like (PK-like)"/>
    <property type="match status" value="1"/>
</dbReference>
<dbReference type="PANTHER" id="PTHR24355:SF30">
    <property type="entry name" value="SERINE_THREONINE-PROTEIN KINASE 32B ISOFORM X1"/>
    <property type="match status" value="1"/>
</dbReference>
<dbReference type="GeneID" id="80878263"/>
<evidence type="ECO:0000256" key="6">
    <source>
        <dbReference type="PROSITE-ProRule" id="PRU10141"/>
    </source>
</evidence>
<accession>A0AAF0B0B3</accession>
<dbReference type="GO" id="GO:0005524">
    <property type="term" value="F:ATP binding"/>
    <property type="evidence" value="ECO:0007669"/>
    <property type="project" value="UniProtKB-UniRule"/>
</dbReference>
<organism evidence="9 10">
    <name type="scientific">Schizosaccharomyces osmophilus</name>
    <dbReference type="NCBI Taxonomy" id="2545709"/>
    <lineage>
        <taxon>Eukaryota</taxon>
        <taxon>Fungi</taxon>
        <taxon>Dikarya</taxon>
        <taxon>Ascomycota</taxon>
        <taxon>Taphrinomycotina</taxon>
        <taxon>Schizosaccharomycetes</taxon>
        <taxon>Schizosaccharomycetales</taxon>
        <taxon>Schizosaccharomycetaceae</taxon>
        <taxon>Schizosaccharomyces</taxon>
    </lineage>
</organism>
<dbReference type="PANTHER" id="PTHR24355">
    <property type="entry name" value="G PROTEIN-COUPLED RECEPTOR KINASE/RIBOSOMAL PROTEIN S6 KINASE"/>
    <property type="match status" value="1"/>
</dbReference>
<dbReference type="GO" id="GO:0009966">
    <property type="term" value="P:regulation of signal transduction"/>
    <property type="evidence" value="ECO:0007669"/>
    <property type="project" value="TreeGrafter"/>
</dbReference>
<dbReference type="RefSeq" id="XP_056039846.1">
    <property type="nucleotide sequence ID" value="XM_056183574.1"/>
</dbReference>
<dbReference type="InterPro" id="IPR008271">
    <property type="entry name" value="Ser/Thr_kinase_AS"/>
</dbReference>
<feature type="binding site" evidence="6">
    <location>
        <position position="59"/>
    </location>
    <ligand>
        <name>ATP</name>
        <dbReference type="ChEBI" id="CHEBI:30616"/>
    </ligand>
</feature>
<gene>
    <name evidence="9" type="primary">ppk33</name>
    <name evidence="9" type="ORF">SOMG_04797</name>
</gene>
<evidence type="ECO:0000256" key="3">
    <source>
        <dbReference type="ARBA" id="ARBA00022741"/>
    </source>
</evidence>
<sequence length="337" mass="38556">MGNQASKLRSAEQPWIEQGQKKPFFSISQFKLCNVVGKGSWSTVFVVKDRSSKQKFALKCINKKKHNPGKIKQLLTEVSLLRSLDHPLLCRFYSEFQDDSKIYLVSDLMLGGDLRYHIAQNRFQESVVCVWIAELASALIYIHSKGILHRDIKPDNILLDEFGHCRLVDFNVASRLSQKTPDGKGFVKGRVGTPAYMSPETLVHSISYRESDWWSLGITMYECLLQSRPFSSTMVVNWIRSSEKEKNSLLETMCSSLELRNNKQLDILSKEARVAIRGFLEPSIRNRFGHHENNIPNISFFSPVCFDTISQGKWAPKFRPKSGKLYADPILELEATF</sequence>
<dbReference type="FunFam" id="3.30.200.20:FF:000042">
    <property type="entry name" value="Aurora kinase A"/>
    <property type="match status" value="1"/>
</dbReference>
<keyword evidence="1 7" id="KW-0723">Serine/threonine-protein kinase</keyword>
<keyword evidence="3 6" id="KW-0547">Nucleotide-binding</keyword>
<dbReference type="EMBL" id="CP115613">
    <property type="protein sequence ID" value="WBW75603.1"/>
    <property type="molecule type" value="Genomic_DNA"/>
</dbReference>
<dbReference type="Proteomes" id="UP001212411">
    <property type="component" value="Chromosome 3"/>
</dbReference>
<dbReference type="Gene3D" id="1.10.510.10">
    <property type="entry name" value="Transferase(Phosphotransferase) domain 1"/>
    <property type="match status" value="1"/>
</dbReference>
<evidence type="ECO:0000313" key="9">
    <source>
        <dbReference type="EMBL" id="WBW75603.1"/>
    </source>
</evidence>
<evidence type="ECO:0000259" key="8">
    <source>
        <dbReference type="PROSITE" id="PS50011"/>
    </source>
</evidence>
<protein>
    <submittedName>
        <fullName evidence="9">Serine/threonine protein kinase Ppk33</fullName>
    </submittedName>
</protein>
<reference evidence="9 10" key="1">
    <citation type="journal article" date="2023" name="G3 (Bethesda)">
        <title>A high-quality reference genome for the fission yeast Schizosaccharomyces osmophilus.</title>
        <authorList>
            <person name="Jia G.S."/>
            <person name="Zhang W.C."/>
            <person name="Liang Y."/>
            <person name="Liu X.H."/>
            <person name="Rhind N."/>
            <person name="Pidoux A."/>
            <person name="Brysch-Herzberg M."/>
            <person name="Du L.L."/>
        </authorList>
    </citation>
    <scope>NUCLEOTIDE SEQUENCE [LARGE SCALE GENOMIC DNA]</scope>
    <source>
        <strain evidence="9 10">CBS 15793</strain>
    </source>
</reference>
<keyword evidence="4 9" id="KW-0418">Kinase</keyword>
<dbReference type="AlphaFoldDB" id="A0AAF0B0B3"/>
<dbReference type="PROSITE" id="PS00108">
    <property type="entry name" value="PROTEIN_KINASE_ST"/>
    <property type="match status" value="1"/>
</dbReference>
<dbReference type="InterPro" id="IPR000719">
    <property type="entry name" value="Prot_kinase_dom"/>
</dbReference>
<evidence type="ECO:0000256" key="1">
    <source>
        <dbReference type="ARBA" id="ARBA00022527"/>
    </source>
</evidence>
<keyword evidence="2" id="KW-0808">Transferase</keyword>
<dbReference type="PROSITE" id="PS50011">
    <property type="entry name" value="PROTEIN_KINASE_DOM"/>
    <property type="match status" value="1"/>
</dbReference>
<evidence type="ECO:0000256" key="5">
    <source>
        <dbReference type="ARBA" id="ARBA00022840"/>
    </source>
</evidence>